<dbReference type="RefSeq" id="WP_376844912.1">
    <property type="nucleotide sequence ID" value="NZ_JBHSFW010000001.1"/>
</dbReference>
<accession>A0ABV9GM02</accession>
<sequence length="68" mass="7302">MVKQATVVGGTGMLKTITDEQTAKDYDVMYNQYGISPNCVANVVAFAVDHSEDTNVSEFTVGPTNQSL</sequence>
<evidence type="ECO:0000313" key="2">
    <source>
        <dbReference type="Proteomes" id="UP001596022"/>
    </source>
</evidence>
<name>A0ABV9GM02_9BACL</name>
<dbReference type="Proteomes" id="UP001596022">
    <property type="component" value="Unassembled WGS sequence"/>
</dbReference>
<organism evidence="1 2">
    <name type="scientific">Camelliibacillus cellulosilyticus</name>
    <dbReference type="NCBI Taxonomy" id="2174486"/>
    <lineage>
        <taxon>Bacteria</taxon>
        <taxon>Bacillati</taxon>
        <taxon>Bacillota</taxon>
        <taxon>Bacilli</taxon>
        <taxon>Bacillales</taxon>
        <taxon>Sporolactobacillaceae</taxon>
        <taxon>Camelliibacillus</taxon>
    </lineage>
</organism>
<keyword evidence="2" id="KW-1185">Reference proteome</keyword>
<evidence type="ECO:0000313" key="1">
    <source>
        <dbReference type="EMBL" id="MFC4617896.1"/>
    </source>
</evidence>
<gene>
    <name evidence="1" type="ORF">ACFO4N_04030</name>
</gene>
<proteinExistence type="predicted"/>
<reference evidence="2" key="1">
    <citation type="journal article" date="2019" name="Int. J. Syst. Evol. Microbiol.">
        <title>The Global Catalogue of Microorganisms (GCM) 10K type strain sequencing project: providing services to taxonomists for standard genome sequencing and annotation.</title>
        <authorList>
            <consortium name="The Broad Institute Genomics Platform"/>
            <consortium name="The Broad Institute Genome Sequencing Center for Infectious Disease"/>
            <person name="Wu L."/>
            <person name="Ma J."/>
        </authorList>
    </citation>
    <scope>NUCLEOTIDE SEQUENCE [LARGE SCALE GENOMIC DNA]</scope>
    <source>
        <strain evidence="2">CGMCC 1.16306</strain>
    </source>
</reference>
<protein>
    <recommendedName>
        <fullName evidence="3">Short subunit dehydrogenase</fullName>
    </recommendedName>
</protein>
<dbReference type="EMBL" id="JBHSFW010000001">
    <property type="protein sequence ID" value="MFC4617896.1"/>
    <property type="molecule type" value="Genomic_DNA"/>
</dbReference>
<evidence type="ECO:0008006" key="3">
    <source>
        <dbReference type="Google" id="ProtNLM"/>
    </source>
</evidence>
<comment type="caution">
    <text evidence="1">The sequence shown here is derived from an EMBL/GenBank/DDBJ whole genome shotgun (WGS) entry which is preliminary data.</text>
</comment>